<feature type="transmembrane region" description="Helical" evidence="10">
    <location>
        <begin position="297"/>
        <end position="315"/>
    </location>
</feature>
<dbReference type="GO" id="GO:0005789">
    <property type="term" value="C:endoplasmic reticulum membrane"/>
    <property type="evidence" value="ECO:0007669"/>
    <property type="project" value="UniProtKB-SubCell"/>
</dbReference>
<reference evidence="13" key="1">
    <citation type="journal article" date="2017" name="Nucleic Acids Res.">
        <title>Proteogenomics produces comprehensive and highly accurate protein-coding gene annotation in a complete genome assembly of Malassezia sympodialis.</title>
        <authorList>
            <person name="Zhu Y."/>
            <person name="Engstroem P.G."/>
            <person name="Tellgren-Roth C."/>
            <person name="Baudo C.D."/>
            <person name="Kennell J.C."/>
            <person name="Sun S."/>
            <person name="Billmyre R.B."/>
            <person name="Schroeder M.S."/>
            <person name="Andersson A."/>
            <person name="Holm T."/>
            <person name="Sigurgeirsson B."/>
            <person name="Wu G."/>
            <person name="Sankaranarayanan S.R."/>
            <person name="Siddharthan R."/>
            <person name="Sanyal K."/>
            <person name="Lundeberg J."/>
            <person name="Nystedt B."/>
            <person name="Boekhout T."/>
            <person name="Dawson T.L. Jr."/>
            <person name="Heitman J."/>
            <person name="Scheynius A."/>
            <person name="Lehtioe J."/>
        </authorList>
    </citation>
    <scope>NUCLEOTIDE SEQUENCE [LARGE SCALE GENOMIC DNA]</scope>
    <source>
        <strain evidence="13">ATCC 42132</strain>
    </source>
</reference>
<keyword evidence="5 10" id="KW-0812">Transmembrane</keyword>
<evidence type="ECO:0000256" key="4">
    <source>
        <dbReference type="ARBA" id="ARBA00022679"/>
    </source>
</evidence>
<evidence type="ECO:0000256" key="3">
    <source>
        <dbReference type="ARBA" id="ARBA00022676"/>
    </source>
</evidence>
<evidence type="ECO:0000256" key="1">
    <source>
        <dbReference type="ARBA" id="ARBA00004477"/>
    </source>
</evidence>
<keyword evidence="6 10" id="KW-0256">Endoplasmic reticulum</keyword>
<protein>
    <recommendedName>
        <fullName evidence="10">Mannosyltransferase</fullName>
        <ecNumber evidence="10">2.4.1.-</ecNumber>
    </recommendedName>
</protein>
<dbReference type="EMBL" id="LT671822">
    <property type="protein sequence ID" value="SHO76772.1"/>
    <property type="molecule type" value="Genomic_DNA"/>
</dbReference>
<evidence type="ECO:0000256" key="10">
    <source>
        <dbReference type="RuleBase" id="RU363075"/>
    </source>
</evidence>
<dbReference type="EC" id="2.4.1.-" evidence="10"/>
<dbReference type="STRING" id="1230383.A0A1M8A2S3"/>
<keyword evidence="8 10" id="KW-0472">Membrane</keyword>
<evidence type="ECO:0000256" key="5">
    <source>
        <dbReference type="ARBA" id="ARBA00022692"/>
    </source>
</evidence>
<organism evidence="12 13">
    <name type="scientific">Malassezia sympodialis (strain ATCC 42132)</name>
    <name type="common">Atopic eczema-associated yeast</name>
    <dbReference type="NCBI Taxonomy" id="1230383"/>
    <lineage>
        <taxon>Eukaryota</taxon>
        <taxon>Fungi</taxon>
        <taxon>Dikarya</taxon>
        <taxon>Basidiomycota</taxon>
        <taxon>Ustilaginomycotina</taxon>
        <taxon>Malasseziomycetes</taxon>
        <taxon>Malasseziales</taxon>
        <taxon>Malasseziaceae</taxon>
        <taxon>Malassezia</taxon>
    </lineage>
</organism>
<dbReference type="GO" id="GO:0006506">
    <property type="term" value="P:GPI anchor biosynthetic process"/>
    <property type="evidence" value="ECO:0007669"/>
    <property type="project" value="TreeGrafter"/>
</dbReference>
<comment type="function">
    <text evidence="9">Mannosyltransferase involved in glycosylphosphatidylinositol-anchor biosynthesis. Transfers the third mannose to Man2-GlcN-acyl-PI during GPI precursor assembly.</text>
</comment>
<evidence type="ECO:0000256" key="11">
    <source>
        <dbReference type="SAM" id="SignalP"/>
    </source>
</evidence>
<keyword evidence="3 10" id="KW-0328">Glycosyltransferase</keyword>
<sequence length="567" mass="63991">MLRAWCLAHALCALATSRTVFQPDEHWQSLEIAHGIVFGYGYRTWEWTGKTPIRSIVHPASFVPLYAFLQACGLDASTFIMTTLPAIQQALISAVGDACAFGLVQRIAGRRAAWCWAFLHMSSLYWMFTATRTFSNTLEAALCSMALSAWPLCTADVQRLASGPARRAYRLALLAAFTAVLVRPTSLVIWSFLGLKLLWDAHSDAQGLWRVVREPLWIGPFVLGLGACADYMYFGVWTLAPLRFFLQNVIHGVSSFYGENAWHWYITLGLPTILSVYLPFFFRGIYVTYKKAVSAQVRTLLSMCAWTVAIFSLLAHKEVRFLQPLVPWFHFAAAIGMADSRPMNISSLRTAFQALPRWMRAWIYAQLPFFVYLTAFHTQGQVGVTTHMHRVATSSKAPVTVGFLMPCHSTPWQSHMHFAPWGSGGDRGRAWFLACPPPPDAHLSDYWDQSDFFFADPLQYMHSRFPATVDPSFPAMDRSKFIVPLTTGLPRAHAAYDLGWAHPWPSHFVMFSNLLKTGNETMSIAELLTAQGYRETARLWNSVFHPEEHRRGNVVVWSHYSRDALAS</sequence>
<evidence type="ECO:0000313" key="12">
    <source>
        <dbReference type="EMBL" id="SHO76772.1"/>
    </source>
</evidence>
<dbReference type="InterPro" id="IPR005599">
    <property type="entry name" value="GPI_mannosylTrfase"/>
</dbReference>
<accession>A0A1M8A2S3</accession>
<keyword evidence="4" id="KW-0808">Transferase</keyword>
<dbReference type="GO" id="GO:0000026">
    <property type="term" value="F:alpha-1,2-mannosyltransferase activity"/>
    <property type="evidence" value="ECO:0007669"/>
    <property type="project" value="TreeGrafter"/>
</dbReference>
<evidence type="ECO:0000256" key="6">
    <source>
        <dbReference type="ARBA" id="ARBA00022824"/>
    </source>
</evidence>
<dbReference type="PANTHER" id="PTHR22760">
    <property type="entry name" value="GLYCOSYLTRANSFERASE"/>
    <property type="match status" value="1"/>
</dbReference>
<name>A0A1M8A2S3_MALS4</name>
<evidence type="ECO:0000256" key="8">
    <source>
        <dbReference type="ARBA" id="ARBA00023136"/>
    </source>
</evidence>
<feature type="transmembrane region" description="Helical" evidence="10">
    <location>
        <begin position="216"/>
        <end position="242"/>
    </location>
</feature>
<dbReference type="PANTHER" id="PTHR22760:SF4">
    <property type="entry name" value="GPI MANNOSYLTRANSFERASE 3"/>
    <property type="match status" value="1"/>
</dbReference>
<dbReference type="Proteomes" id="UP000186303">
    <property type="component" value="Chromosome 2"/>
</dbReference>
<keyword evidence="7 10" id="KW-1133">Transmembrane helix</keyword>
<keyword evidence="13" id="KW-1185">Reference proteome</keyword>
<comment type="caution">
    <text evidence="10">Lacks conserved residue(s) required for the propagation of feature annotation.</text>
</comment>
<evidence type="ECO:0000256" key="7">
    <source>
        <dbReference type="ARBA" id="ARBA00022989"/>
    </source>
</evidence>
<dbReference type="AlphaFoldDB" id="A0A1M8A2S3"/>
<comment type="subcellular location">
    <subcellularLocation>
        <location evidence="1 10">Endoplasmic reticulum membrane</location>
        <topology evidence="1 10">Multi-pass membrane protein</topology>
    </subcellularLocation>
</comment>
<dbReference type="Pfam" id="PF03901">
    <property type="entry name" value="Glyco_transf_22"/>
    <property type="match status" value="1"/>
</dbReference>
<dbReference type="OrthoDB" id="416834at2759"/>
<proteinExistence type="inferred from homology"/>
<evidence type="ECO:0000256" key="2">
    <source>
        <dbReference type="ARBA" id="ARBA00006065"/>
    </source>
</evidence>
<keyword evidence="11" id="KW-0732">Signal</keyword>
<comment type="similarity">
    <text evidence="2">Belongs to the glycosyltransferase 22 family. PIGB subfamily.</text>
</comment>
<dbReference type="VEuPathDB" id="FungiDB:MSYG_1111"/>
<dbReference type="OMA" id="HEWPDYL"/>
<evidence type="ECO:0000256" key="9">
    <source>
        <dbReference type="ARBA" id="ARBA00024708"/>
    </source>
</evidence>
<feature type="signal peptide" evidence="11">
    <location>
        <begin position="1"/>
        <end position="17"/>
    </location>
</feature>
<evidence type="ECO:0000313" key="13">
    <source>
        <dbReference type="Proteomes" id="UP000186303"/>
    </source>
</evidence>
<feature type="transmembrane region" description="Helical" evidence="10">
    <location>
        <begin position="171"/>
        <end position="195"/>
    </location>
</feature>
<gene>
    <name evidence="12" type="ORF">MSYG_1111</name>
</gene>
<feature type="transmembrane region" description="Helical" evidence="10">
    <location>
        <begin position="262"/>
        <end position="285"/>
    </location>
</feature>
<feature type="chain" id="PRO_5012071121" description="Mannosyltransferase" evidence="11">
    <location>
        <begin position="18"/>
        <end position="567"/>
    </location>
</feature>